<gene>
    <name evidence="2" type="ORF">FWILDA_LOCUS8880</name>
</gene>
<keyword evidence="1" id="KW-0472">Membrane</keyword>
<feature type="transmembrane region" description="Helical" evidence="1">
    <location>
        <begin position="83"/>
        <end position="103"/>
    </location>
</feature>
<feature type="transmembrane region" description="Helical" evidence="1">
    <location>
        <begin position="6"/>
        <end position="26"/>
    </location>
</feature>
<protein>
    <submittedName>
        <fullName evidence="2">11707_t:CDS:1</fullName>
    </submittedName>
</protein>
<evidence type="ECO:0000256" key="1">
    <source>
        <dbReference type="SAM" id="Phobius"/>
    </source>
</evidence>
<evidence type="ECO:0000313" key="3">
    <source>
        <dbReference type="Proteomes" id="UP001153678"/>
    </source>
</evidence>
<dbReference type="AlphaFoldDB" id="A0A9W4SRK6"/>
<evidence type="ECO:0000313" key="2">
    <source>
        <dbReference type="EMBL" id="CAI2179021.1"/>
    </source>
</evidence>
<dbReference type="OrthoDB" id="2427799at2759"/>
<dbReference type="EMBL" id="CAMKVN010001968">
    <property type="protein sequence ID" value="CAI2179021.1"/>
    <property type="molecule type" value="Genomic_DNA"/>
</dbReference>
<accession>A0A9W4SRK6</accession>
<keyword evidence="1" id="KW-0812">Transmembrane</keyword>
<feature type="transmembrane region" description="Helical" evidence="1">
    <location>
        <begin position="55"/>
        <end position="76"/>
    </location>
</feature>
<keyword evidence="1" id="KW-1133">Transmembrane helix</keyword>
<reference evidence="2" key="1">
    <citation type="submission" date="2022-08" db="EMBL/GenBank/DDBJ databases">
        <authorList>
            <person name="Kallberg Y."/>
            <person name="Tangrot J."/>
            <person name="Rosling A."/>
        </authorList>
    </citation>
    <scope>NUCLEOTIDE SEQUENCE</scope>
    <source>
        <strain evidence="2">Wild A</strain>
    </source>
</reference>
<dbReference type="Proteomes" id="UP001153678">
    <property type="component" value="Unassembled WGS sequence"/>
</dbReference>
<sequence length="126" mass="14188">MGFETLATICIIISIVGAFIYGLVLLIKSANKLLIIIYVVNLVVGWFISCFKNTIVGVIIGCILSGIDYYVGFYAILSEVNKVSLLLFWSDLWFVLFIIYITIERYINGESIFQFGSEFDLGNFIS</sequence>
<name>A0A9W4SRK6_9GLOM</name>
<feature type="transmembrane region" description="Helical" evidence="1">
    <location>
        <begin position="33"/>
        <end position="49"/>
    </location>
</feature>
<comment type="caution">
    <text evidence="2">The sequence shown here is derived from an EMBL/GenBank/DDBJ whole genome shotgun (WGS) entry which is preliminary data.</text>
</comment>
<keyword evidence="3" id="KW-1185">Reference proteome</keyword>
<organism evidence="2 3">
    <name type="scientific">Funneliformis geosporum</name>
    <dbReference type="NCBI Taxonomy" id="1117311"/>
    <lineage>
        <taxon>Eukaryota</taxon>
        <taxon>Fungi</taxon>
        <taxon>Fungi incertae sedis</taxon>
        <taxon>Mucoromycota</taxon>
        <taxon>Glomeromycotina</taxon>
        <taxon>Glomeromycetes</taxon>
        <taxon>Glomerales</taxon>
        <taxon>Glomeraceae</taxon>
        <taxon>Funneliformis</taxon>
    </lineage>
</organism>
<proteinExistence type="predicted"/>